<evidence type="ECO:0000313" key="1">
    <source>
        <dbReference type="EMBL" id="KAK3385281.1"/>
    </source>
</evidence>
<dbReference type="GO" id="GO:0061671">
    <property type="term" value="C:Cbp3p-Cbp6 complex"/>
    <property type="evidence" value="ECO:0007669"/>
    <property type="project" value="InterPro"/>
</dbReference>
<dbReference type="InterPro" id="IPR037653">
    <property type="entry name" value="Cbp6"/>
</dbReference>
<dbReference type="Proteomes" id="UP001285441">
    <property type="component" value="Unassembled WGS sequence"/>
</dbReference>
<dbReference type="EMBL" id="JAULSW010000004">
    <property type="protein sequence ID" value="KAK3385281.1"/>
    <property type="molecule type" value="Genomic_DNA"/>
</dbReference>
<reference evidence="1" key="1">
    <citation type="journal article" date="2023" name="Mol. Phylogenet. Evol.">
        <title>Genome-scale phylogeny and comparative genomics of the fungal order Sordariales.</title>
        <authorList>
            <person name="Hensen N."/>
            <person name="Bonometti L."/>
            <person name="Westerberg I."/>
            <person name="Brannstrom I.O."/>
            <person name="Guillou S."/>
            <person name="Cros-Aarteil S."/>
            <person name="Calhoun S."/>
            <person name="Haridas S."/>
            <person name="Kuo A."/>
            <person name="Mondo S."/>
            <person name="Pangilinan J."/>
            <person name="Riley R."/>
            <person name="LaButti K."/>
            <person name="Andreopoulos B."/>
            <person name="Lipzen A."/>
            <person name="Chen C."/>
            <person name="Yan M."/>
            <person name="Daum C."/>
            <person name="Ng V."/>
            <person name="Clum A."/>
            <person name="Steindorff A."/>
            <person name="Ohm R.A."/>
            <person name="Martin F."/>
            <person name="Silar P."/>
            <person name="Natvig D.O."/>
            <person name="Lalanne C."/>
            <person name="Gautier V."/>
            <person name="Ament-Velasquez S.L."/>
            <person name="Kruys A."/>
            <person name="Hutchinson M.I."/>
            <person name="Powell A.J."/>
            <person name="Barry K."/>
            <person name="Miller A.N."/>
            <person name="Grigoriev I.V."/>
            <person name="Debuchy R."/>
            <person name="Gladieux P."/>
            <person name="Hiltunen Thoren M."/>
            <person name="Johannesson H."/>
        </authorList>
    </citation>
    <scope>NUCLEOTIDE SEQUENCE</scope>
    <source>
        <strain evidence="1">CBS 232.78</strain>
    </source>
</reference>
<organism evidence="1 2">
    <name type="scientific">Podospora didyma</name>
    <dbReference type="NCBI Taxonomy" id="330526"/>
    <lineage>
        <taxon>Eukaryota</taxon>
        <taxon>Fungi</taxon>
        <taxon>Dikarya</taxon>
        <taxon>Ascomycota</taxon>
        <taxon>Pezizomycotina</taxon>
        <taxon>Sordariomycetes</taxon>
        <taxon>Sordariomycetidae</taxon>
        <taxon>Sordariales</taxon>
        <taxon>Podosporaceae</taxon>
        <taxon>Podospora</taxon>
    </lineage>
</organism>
<dbReference type="GO" id="GO:0034551">
    <property type="term" value="P:mitochondrial respiratory chain complex III assembly"/>
    <property type="evidence" value="ECO:0007669"/>
    <property type="project" value="TreeGrafter"/>
</dbReference>
<accession>A0AAE0TZH4</accession>
<sequence>MSTVTRATALKTFQRALERWPKDALRPDCQLQNVLAKRIAAGTLAPPHALTGGASKAEAELKQANALYSLLDNRYMNSHKIRDGLMQPKSNPTYYKDLITELEVAPTRTWLGRLKNKFKGVIRFTS</sequence>
<comment type="caution">
    <text evidence="1">The sequence shown here is derived from an EMBL/GenBank/DDBJ whole genome shotgun (WGS) entry which is preliminary data.</text>
</comment>
<gene>
    <name evidence="1" type="ORF">B0H63DRAFT_449348</name>
</gene>
<evidence type="ECO:0000313" key="2">
    <source>
        <dbReference type="Proteomes" id="UP001285441"/>
    </source>
</evidence>
<proteinExistence type="predicted"/>
<dbReference type="GO" id="GO:0043022">
    <property type="term" value="F:ribosome binding"/>
    <property type="evidence" value="ECO:0007669"/>
    <property type="project" value="InterPro"/>
</dbReference>
<name>A0AAE0TZH4_9PEZI</name>
<dbReference type="Pfam" id="PF20180">
    <property type="entry name" value="UQCC2_CBP6"/>
    <property type="match status" value="1"/>
</dbReference>
<dbReference type="PANTHER" id="PTHR28250:SF1">
    <property type="entry name" value="CYTOCHROME B PRE-MRNA-PROCESSING PROTEIN 6"/>
    <property type="match status" value="1"/>
</dbReference>
<protein>
    <submittedName>
        <fullName evidence="1">Uncharacterized protein</fullName>
    </submittedName>
</protein>
<keyword evidence="2" id="KW-1185">Reference proteome</keyword>
<dbReference type="AlphaFoldDB" id="A0AAE0TZH4"/>
<reference evidence="1" key="2">
    <citation type="submission" date="2023-06" db="EMBL/GenBank/DDBJ databases">
        <authorList>
            <consortium name="Lawrence Berkeley National Laboratory"/>
            <person name="Haridas S."/>
            <person name="Hensen N."/>
            <person name="Bonometti L."/>
            <person name="Westerberg I."/>
            <person name="Brannstrom I.O."/>
            <person name="Guillou S."/>
            <person name="Cros-Aarteil S."/>
            <person name="Calhoun S."/>
            <person name="Kuo A."/>
            <person name="Mondo S."/>
            <person name="Pangilinan J."/>
            <person name="Riley R."/>
            <person name="LaButti K."/>
            <person name="Andreopoulos B."/>
            <person name="Lipzen A."/>
            <person name="Chen C."/>
            <person name="Yanf M."/>
            <person name="Daum C."/>
            <person name="Ng V."/>
            <person name="Clum A."/>
            <person name="Steindorff A."/>
            <person name="Ohm R."/>
            <person name="Martin F."/>
            <person name="Silar P."/>
            <person name="Natvig D."/>
            <person name="Lalanne C."/>
            <person name="Gautier V."/>
            <person name="Ament-velasquez S.L."/>
            <person name="Kruys A."/>
            <person name="Hutchinson M.I."/>
            <person name="Powell A.J."/>
            <person name="Barry K."/>
            <person name="Miller A.N."/>
            <person name="Grigoriev I.V."/>
            <person name="Debuchy R."/>
            <person name="Gladieux P."/>
            <person name="Thoren M.H."/>
            <person name="Johannesson H."/>
        </authorList>
    </citation>
    <scope>NUCLEOTIDE SEQUENCE</scope>
    <source>
        <strain evidence="1">CBS 232.78</strain>
    </source>
</reference>
<dbReference type="PANTHER" id="PTHR28250">
    <property type="entry name" value="CYTOCHROME B PRE-MRNA-PROCESSING PROTEIN 6"/>
    <property type="match status" value="1"/>
</dbReference>